<sequence length="159" mass="17071">TGLLGLLLGMRYLKQKPPDPSRTFDRLGFAAVTLGVGAVLLALGRISDLADLTAPFQLILLAAGVCLLILFVRIELSQQQPLLNIRIFKVPMYSLSVIVACVQALAMFAGIFLIPLLVQNVYGYDSIMTGLVFLPSAITTGLFVNVGGKRLDLKGPRGI</sequence>
<organism evidence="7 8">
    <name type="scientific">Paenibacillus sepulcri</name>
    <dbReference type="NCBI Taxonomy" id="359917"/>
    <lineage>
        <taxon>Bacteria</taxon>
        <taxon>Bacillati</taxon>
        <taxon>Bacillota</taxon>
        <taxon>Bacilli</taxon>
        <taxon>Bacillales</taxon>
        <taxon>Paenibacillaceae</taxon>
        <taxon>Paenibacillus</taxon>
    </lineage>
</organism>
<evidence type="ECO:0000256" key="5">
    <source>
        <dbReference type="ARBA" id="ARBA00023136"/>
    </source>
</evidence>
<evidence type="ECO:0000256" key="1">
    <source>
        <dbReference type="ARBA" id="ARBA00004141"/>
    </source>
</evidence>
<proteinExistence type="predicted"/>
<accession>A0ABS7CLI8</accession>
<protein>
    <submittedName>
        <fullName evidence="7">MFS transporter</fullName>
    </submittedName>
</protein>
<comment type="caution">
    <text evidence="7">The sequence shown here is derived from an EMBL/GenBank/DDBJ whole genome shotgun (WGS) entry which is preliminary data.</text>
</comment>
<dbReference type="Gene3D" id="1.20.1250.20">
    <property type="entry name" value="MFS general substrate transporter like domains"/>
    <property type="match status" value="1"/>
</dbReference>
<evidence type="ECO:0000256" key="2">
    <source>
        <dbReference type="ARBA" id="ARBA00022448"/>
    </source>
</evidence>
<dbReference type="PANTHER" id="PTHR42718">
    <property type="entry name" value="MAJOR FACILITATOR SUPERFAMILY MULTIDRUG TRANSPORTER MFSC"/>
    <property type="match status" value="1"/>
</dbReference>
<comment type="subcellular location">
    <subcellularLocation>
        <location evidence="1">Membrane</location>
        <topology evidence="1">Multi-pass membrane protein</topology>
    </subcellularLocation>
</comment>
<feature type="transmembrane region" description="Helical" evidence="6">
    <location>
        <begin position="93"/>
        <end position="114"/>
    </location>
</feature>
<feature type="non-terminal residue" evidence="7">
    <location>
        <position position="1"/>
    </location>
</feature>
<gene>
    <name evidence="7" type="ORF">K0U00_47680</name>
</gene>
<dbReference type="EMBL" id="JAHZIK010003247">
    <property type="protein sequence ID" value="MBW7461759.1"/>
    <property type="molecule type" value="Genomic_DNA"/>
</dbReference>
<evidence type="ECO:0000313" key="8">
    <source>
        <dbReference type="Proteomes" id="UP001519887"/>
    </source>
</evidence>
<feature type="transmembrane region" description="Helical" evidence="6">
    <location>
        <begin position="27"/>
        <end position="46"/>
    </location>
</feature>
<feature type="transmembrane region" description="Helical" evidence="6">
    <location>
        <begin position="126"/>
        <end position="147"/>
    </location>
</feature>
<keyword evidence="5 6" id="KW-0472">Membrane</keyword>
<dbReference type="InterPro" id="IPR036259">
    <property type="entry name" value="MFS_trans_sf"/>
</dbReference>
<name>A0ABS7CLI8_9BACL</name>
<keyword evidence="4 6" id="KW-1133">Transmembrane helix</keyword>
<evidence type="ECO:0000256" key="4">
    <source>
        <dbReference type="ARBA" id="ARBA00022989"/>
    </source>
</evidence>
<evidence type="ECO:0000313" key="7">
    <source>
        <dbReference type="EMBL" id="MBW7461759.1"/>
    </source>
</evidence>
<dbReference type="Proteomes" id="UP001519887">
    <property type="component" value="Unassembled WGS sequence"/>
</dbReference>
<keyword evidence="3 6" id="KW-0812">Transmembrane</keyword>
<feature type="non-terminal residue" evidence="7">
    <location>
        <position position="159"/>
    </location>
</feature>
<keyword evidence="8" id="KW-1185">Reference proteome</keyword>
<dbReference type="SUPFAM" id="SSF103473">
    <property type="entry name" value="MFS general substrate transporter"/>
    <property type="match status" value="1"/>
</dbReference>
<feature type="transmembrane region" description="Helical" evidence="6">
    <location>
        <begin position="52"/>
        <end position="72"/>
    </location>
</feature>
<evidence type="ECO:0000256" key="6">
    <source>
        <dbReference type="SAM" id="Phobius"/>
    </source>
</evidence>
<evidence type="ECO:0000256" key="3">
    <source>
        <dbReference type="ARBA" id="ARBA00022692"/>
    </source>
</evidence>
<reference evidence="7 8" key="1">
    <citation type="submission" date="2021-07" db="EMBL/GenBank/DDBJ databases">
        <title>Paenibacillus radiodurans sp. nov., isolated from the southeastern edge of Tengger Desert.</title>
        <authorList>
            <person name="Zhang G."/>
        </authorList>
    </citation>
    <scope>NUCLEOTIDE SEQUENCE [LARGE SCALE GENOMIC DNA]</scope>
    <source>
        <strain evidence="7 8">CCM 7311</strain>
    </source>
</reference>
<keyword evidence="2" id="KW-0813">Transport</keyword>
<dbReference type="PANTHER" id="PTHR42718:SF9">
    <property type="entry name" value="MAJOR FACILITATOR SUPERFAMILY MULTIDRUG TRANSPORTER MFSC"/>
    <property type="match status" value="1"/>
</dbReference>